<keyword evidence="1" id="KW-1133">Transmembrane helix</keyword>
<sequence>MSILIFTILIVIIGVFIWSFFNPYAQVLLIPLGILSIYYAFLFGFCKLVNSNSRYFEYIMIFLIVIPLISVSYSYDRFVTLSIDMLNYFTH</sequence>
<comment type="caution">
    <text evidence="2">The sequence shown here is derived from an EMBL/GenBank/DDBJ whole genome shotgun (WGS) entry which is preliminary data.</text>
</comment>
<feature type="transmembrane region" description="Helical" evidence="1">
    <location>
        <begin position="27"/>
        <end position="46"/>
    </location>
</feature>
<feature type="transmembrane region" description="Helical" evidence="1">
    <location>
        <begin position="5"/>
        <end position="21"/>
    </location>
</feature>
<dbReference type="RefSeq" id="WP_290364404.1">
    <property type="nucleotide sequence ID" value="NZ_JAUFQU010000001.1"/>
</dbReference>
<evidence type="ECO:0000313" key="2">
    <source>
        <dbReference type="EMBL" id="MDN3708543.1"/>
    </source>
</evidence>
<feature type="transmembrane region" description="Helical" evidence="1">
    <location>
        <begin position="58"/>
        <end position="75"/>
    </location>
</feature>
<protein>
    <recommendedName>
        <fullName evidence="4">NADH dehydrogenase subunit 4</fullName>
    </recommendedName>
</protein>
<organism evidence="2 3">
    <name type="scientific">Paenimyroides ceti</name>
    <dbReference type="NCBI Taxonomy" id="395087"/>
    <lineage>
        <taxon>Bacteria</taxon>
        <taxon>Pseudomonadati</taxon>
        <taxon>Bacteroidota</taxon>
        <taxon>Flavobacteriia</taxon>
        <taxon>Flavobacteriales</taxon>
        <taxon>Flavobacteriaceae</taxon>
        <taxon>Paenimyroides</taxon>
    </lineage>
</organism>
<gene>
    <name evidence="2" type="ORF">QW060_15685</name>
</gene>
<keyword evidence="1" id="KW-0472">Membrane</keyword>
<name>A0ABT8CVK9_9FLAO</name>
<dbReference type="EMBL" id="JAUFQU010000001">
    <property type="protein sequence ID" value="MDN3708543.1"/>
    <property type="molecule type" value="Genomic_DNA"/>
</dbReference>
<reference evidence="3" key="1">
    <citation type="journal article" date="2019" name="Int. J. Syst. Evol. Microbiol.">
        <title>The Global Catalogue of Microorganisms (GCM) 10K type strain sequencing project: providing services to taxonomists for standard genome sequencing and annotation.</title>
        <authorList>
            <consortium name="The Broad Institute Genomics Platform"/>
            <consortium name="The Broad Institute Genome Sequencing Center for Infectious Disease"/>
            <person name="Wu L."/>
            <person name="Ma J."/>
        </authorList>
    </citation>
    <scope>NUCLEOTIDE SEQUENCE [LARGE SCALE GENOMIC DNA]</scope>
    <source>
        <strain evidence="3">CECT 7184</strain>
    </source>
</reference>
<keyword evidence="3" id="KW-1185">Reference proteome</keyword>
<dbReference type="Proteomes" id="UP001242368">
    <property type="component" value="Unassembled WGS sequence"/>
</dbReference>
<proteinExistence type="predicted"/>
<evidence type="ECO:0000313" key="3">
    <source>
        <dbReference type="Proteomes" id="UP001242368"/>
    </source>
</evidence>
<evidence type="ECO:0008006" key="4">
    <source>
        <dbReference type="Google" id="ProtNLM"/>
    </source>
</evidence>
<accession>A0ABT8CVK9</accession>
<evidence type="ECO:0000256" key="1">
    <source>
        <dbReference type="SAM" id="Phobius"/>
    </source>
</evidence>
<keyword evidence="1" id="KW-0812">Transmembrane</keyword>